<dbReference type="EMBL" id="LWDX02058317">
    <property type="protein sequence ID" value="OEL17897.1"/>
    <property type="molecule type" value="Genomic_DNA"/>
</dbReference>
<dbReference type="AlphaFoldDB" id="A0A1E5UYH1"/>
<name>A0A1E5UYH1_9POAL</name>
<evidence type="ECO:0000313" key="3">
    <source>
        <dbReference type="Proteomes" id="UP000095767"/>
    </source>
</evidence>
<feature type="compositionally biased region" description="Low complexity" evidence="1">
    <location>
        <begin position="132"/>
        <end position="143"/>
    </location>
</feature>
<reference evidence="2 3" key="1">
    <citation type="submission" date="2016-09" db="EMBL/GenBank/DDBJ databases">
        <title>The draft genome of Dichanthelium oligosanthes: A C3 panicoid grass species.</title>
        <authorList>
            <person name="Studer A.J."/>
            <person name="Schnable J.C."/>
            <person name="Brutnell T.P."/>
        </authorList>
    </citation>
    <scope>NUCLEOTIDE SEQUENCE [LARGE SCALE GENOMIC DNA]</scope>
    <source>
        <strain evidence="3">cv. Kellogg 1175</strain>
        <tissue evidence="2">Leaf</tissue>
    </source>
</reference>
<feature type="region of interest" description="Disordered" evidence="1">
    <location>
        <begin position="122"/>
        <end position="143"/>
    </location>
</feature>
<keyword evidence="3" id="KW-1185">Reference proteome</keyword>
<gene>
    <name evidence="2" type="ORF">BAE44_0021084</name>
</gene>
<protein>
    <submittedName>
        <fullName evidence="2">Uncharacterized protein</fullName>
    </submittedName>
</protein>
<accession>A0A1E5UYH1</accession>
<sequence length="143" mass="16069">MWTLFERRIQPLKAHEHPMFKYVGAANPTRESATELTPSEVKAWVRLVLKKALDVEADLDIFEAGLPDHPLSRSLAHNPRHVSLLAPCVFHWSMSIPDLLSYPNSCLFIKASAQTSTILTSRRMGRGRRPIGPRGSGSRSARR</sequence>
<dbReference type="Proteomes" id="UP000095767">
    <property type="component" value="Unassembled WGS sequence"/>
</dbReference>
<evidence type="ECO:0000256" key="1">
    <source>
        <dbReference type="SAM" id="MobiDB-lite"/>
    </source>
</evidence>
<organism evidence="2 3">
    <name type="scientific">Dichanthelium oligosanthes</name>
    <dbReference type="NCBI Taxonomy" id="888268"/>
    <lineage>
        <taxon>Eukaryota</taxon>
        <taxon>Viridiplantae</taxon>
        <taxon>Streptophyta</taxon>
        <taxon>Embryophyta</taxon>
        <taxon>Tracheophyta</taxon>
        <taxon>Spermatophyta</taxon>
        <taxon>Magnoliopsida</taxon>
        <taxon>Liliopsida</taxon>
        <taxon>Poales</taxon>
        <taxon>Poaceae</taxon>
        <taxon>PACMAD clade</taxon>
        <taxon>Panicoideae</taxon>
        <taxon>Panicodae</taxon>
        <taxon>Paniceae</taxon>
        <taxon>Dichantheliinae</taxon>
        <taxon>Dichanthelium</taxon>
    </lineage>
</organism>
<evidence type="ECO:0000313" key="2">
    <source>
        <dbReference type="EMBL" id="OEL17897.1"/>
    </source>
</evidence>
<comment type="caution">
    <text evidence="2">The sequence shown here is derived from an EMBL/GenBank/DDBJ whole genome shotgun (WGS) entry which is preliminary data.</text>
</comment>
<proteinExistence type="predicted"/>